<dbReference type="PATRIC" id="fig|1230454.4.peg.327"/>
<feature type="region of interest" description="Disordered" evidence="1">
    <location>
        <begin position="255"/>
        <end position="277"/>
    </location>
</feature>
<reference evidence="2 3" key="1">
    <citation type="journal article" date="2014" name="PLoS Genet.">
        <title>Phylogenetically driven sequencing of extremely halophilic archaea reveals strategies for static and dynamic osmo-response.</title>
        <authorList>
            <person name="Becker E.A."/>
            <person name="Seitzer P.M."/>
            <person name="Tritt A."/>
            <person name="Larsen D."/>
            <person name="Krusor M."/>
            <person name="Yao A.I."/>
            <person name="Wu D."/>
            <person name="Madern D."/>
            <person name="Eisen J.A."/>
            <person name="Darling A.E."/>
            <person name="Facciotti M.T."/>
        </authorList>
    </citation>
    <scope>NUCLEOTIDE SEQUENCE [LARGE SCALE GENOMIC DNA]</scope>
    <source>
        <strain evidence="2 3">JCM 13560</strain>
    </source>
</reference>
<organism evidence="2 3">
    <name type="scientific">Halorubrum aidingense JCM 13560</name>
    <dbReference type="NCBI Taxonomy" id="1230454"/>
    <lineage>
        <taxon>Archaea</taxon>
        <taxon>Methanobacteriati</taxon>
        <taxon>Methanobacteriota</taxon>
        <taxon>Stenosarchaea group</taxon>
        <taxon>Halobacteria</taxon>
        <taxon>Halobacteriales</taxon>
        <taxon>Haloferacaceae</taxon>
        <taxon>Halorubrum</taxon>
    </lineage>
</organism>
<dbReference type="EMBL" id="AOJI01000011">
    <property type="protein sequence ID" value="EMA70131.1"/>
    <property type="molecule type" value="Genomic_DNA"/>
</dbReference>
<comment type="caution">
    <text evidence="2">The sequence shown here is derived from an EMBL/GenBank/DDBJ whole genome shotgun (WGS) entry which is preliminary data.</text>
</comment>
<dbReference type="AlphaFoldDB" id="M0PJ86"/>
<evidence type="ECO:0000256" key="1">
    <source>
        <dbReference type="SAM" id="MobiDB-lite"/>
    </source>
</evidence>
<protein>
    <submittedName>
        <fullName evidence="2">Uncharacterized protein</fullName>
    </submittedName>
</protein>
<dbReference type="Proteomes" id="UP000011575">
    <property type="component" value="Unassembled WGS sequence"/>
</dbReference>
<name>M0PJ86_9EURY</name>
<gene>
    <name evidence="2" type="ORF">C461_01582</name>
</gene>
<feature type="compositionally biased region" description="Acidic residues" evidence="1">
    <location>
        <begin position="268"/>
        <end position="277"/>
    </location>
</feature>
<evidence type="ECO:0000313" key="3">
    <source>
        <dbReference type="Proteomes" id="UP000011575"/>
    </source>
</evidence>
<sequence length="277" mass="29648">MKRRHLILLIGGASSGTMSVGTGAFSSMEADRGVEVNVVSDDEAFVGYRARDRIVPTDENGDGMIDLVTVENRFPENVNLKITDVDANVSPKNDGDSSPTVEIVEEKRDEFGTGDTDVILGEVDCAGGGGTSQVEITVTVEATGVVAKLFGDTREFDVSCIDSVSEVTFRGAGDADASAGGRTLEAEAWFVEPSDGEDKLDLDDATEEGPFDWDTSKKLRHSFDGDPSGKLVAVRFLGTNQTFVHPEYDVYDDDLPDNWGTGAGQEITDSETAEEDD</sequence>
<evidence type="ECO:0000313" key="2">
    <source>
        <dbReference type="EMBL" id="EMA70131.1"/>
    </source>
</evidence>
<keyword evidence="3" id="KW-1185">Reference proteome</keyword>
<proteinExistence type="predicted"/>
<accession>M0PJ86</accession>